<dbReference type="Proteomes" id="UP000189857">
    <property type="component" value="Unassembled WGS sequence"/>
</dbReference>
<sequence>MFNKLLRIILGIAIVCGILFLLYTYLPLNITGGIRQWIQEQMESESKNIADGARNALVPTVDPVTKRKVSSGVTYGQLMTKNCSDVSWYVRKNGEGWKVECNGYKVTIEVDDLVTPDNSKTWTDAHLRINYFVSKDKDGNYVLDSYKIKINDDDELDDTYAALVIDDLLSKAK</sequence>
<dbReference type="AlphaFoldDB" id="A0A1T4KM50"/>
<protein>
    <submittedName>
        <fullName evidence="2">Uncharacterized protein</fullName>
    </submittedName>
</protein>
<evidence type="ECO:0000313" key="2">
    <source>
        <dbReference type="EMBL" id="SJZ43471.1"/>
    </source>
</evidence>
<accession>A0A1T4KM50</accession>
<proteinExistence type="predicted"/>
<evidence type="ECO:0000256" key="1">
    <source>
        <dbReference type="SAM" id="Phobius"/>
    </source>
</evidence>
<dbReference type="RefSeq" id="WP_078786139.1">
    <property type="nucleotide sequence ID" value="NZ_FMTO01000003.1"/>
</dbReference>
<dbReference type="EMBL" id="FUXA01000004">
    <property type="protein sequence ID" value="SJZ43471.1"/>
    <property type="molecule type" value="Genomic_DNA"/>
</dbReference>
<gene>
    <name evidence="2" type="ORF">SAMN02745110_00468</name>
</gene>
<keyword evidence="3" id="KW-1185">Reference proteome</keyword>
<keyword evidence="1" id="KW-0812">Transmembrane</keyword>
<feature type="transmembrane region" description="Helical" evidence="1">
    <location>
        <begin position="6"/>
        <end position="26"/>
    </location>
</feature>
<organism evidence="2 3">
    <name type="scientific">Eubacterium ruminantium</name>
    <dbReference type="NCBI Taxonomy" id="42322"/>
    <lineage>
        <taxon>Bacteria</taxon>
        <taxon>Bacillati</taxon>
        <taxon>Bacillota</taxon>
        <taxon>Clostridia</taxon>
        <taxon>Eubacteriales</taxon>
        <taxon>Eubacteriaceae</taxon>
        <taxon>Eubacterium</taxon>
    </lineage>
</organism>
<keyword evidence="1" id="KW-1133">Transmembrane helix</keyword>
<dbReference type="OrthoDB" id="2083469at2"/>
<keyword evidence="1" id="KW-0472">Membrane</keyword>
<name>A0A1T4KM50_9FIRM</name>
<reference evidence="2 3" key="1">
    <citation type="submission" date="2017-02" db="EMBL/GenBank/DDBJ databases">
        <authorList>
            <person name="Peterson S.W."/>
        </authorList>
    </citation>
    <scope>NUCLEOTIDE SEQUENCE [LARGE SCALE GENOMIC DNA]</scope>
    <source>
        <strain evidence="2 3">ATCC 17233</strain>
    </source>
</reference>
<evidence type="ECO:0000313" key="3">
    <source>
        <dbReference type="Proteomes" id="UP000189857"/>
    </source>
</evidence>